<dbReference type="Proteomes" id="UP000285517">
    <property type="component" value="Chromosome"/>
</dbReference>
<dbReference type="KEGG" id="aev:EI546_05785"/>
<dbReference type="OrthoDB" id="9809364at2"/>
<dbReference type="EMBL" id="CP034951">
    <property type="protein sequence ID" value="QAA81266.1"/>
    <property type="molecule type" value="Genomic_DNA"/>
</dbReference>
<comment type="subcellular location">
    <subcellularLocation>
        <location evidence="1">Cell outer membrane</location>
    </subcellularLocation>
</comment>
<dbReference type="SUPFAM" id="SSF82171">
    <property type="entry name" value="DPP6 N-terminal domain-like"/>
    <property type="match status" value="1"/>
</dbReference>
<dbReference type="Gene3D" id="2.60.40.1120">
    <property type="entry name" value="Carboxypeptidase-like, regulatory domain"/>
    <property type="match status" value="1"/>
</dbReference>
<evidence type="ECO:0000313" key="6">
    <source>
        <dbReference type="EMBL" id="QAA81266.1"/>
    </source>
</evidence>
<reference evidence="6 7" key="1">
    <citation type="submission" date="2019-01" db="EMBL/GenBank/DDBJ databases">
        <title>Complete genome sequencing of Aequorivita sp. H23M31.</title>
        <authorList>
            <person name="Bae J.-W."/>
        </authorList>
    </citation>
    <scope>NUCLEOTIDE SEQUENCE [LARGE SCALE GENOMIC DNA]</scope>
    <source>
        <strain evidence="6 7">H23M31</strain>
    </source>
</reference>
<gene>
    <name evidence="6" type="ORF">EI546_05785</name>
</gene>
<evidence type="ECO:0000256" key="3">
    <source>
        <dbReference type="ARBA" id="ARBA00023237"/>
    </source>
</evidence>
<proteinExistence type="predicted"/>
<evidence type="ECO:0000259" key="5">
    <source>
        <dbReference type="PROSITE" id="PS51123"/>
    </source>
</evidence>
<dbReference type="PRINTS" id="PR01021">
    <property type="entry name" value="OMPADOMAIN"/>
</dbReference>
<dbReference type="InterPro" id="IPR036737">
    <property type="entry name" value="OmpA-like_sf"/>
</dbReference>
<dbReference type="SUPFAM" id="SSF103088">
    <property type="entry name" value="OmpA-like"/>
    <property type="match status" value="1"/>
</dbReference>
<dbReference type="InterPro" id="IPR050330">
    <property type="entry name" value="Bact_OuterMem_StrucFunc"/>
</dbReference>
<dbReference type="InterPro" id="IPR008969">
    <property type="entry name" value="CarboxyPept-like_regulatory"/>
</dbReference>
<keyword evidence="7" id="KW-1185">Reference proteome</keyword>
<dbReference type="SUPFAM" id="SSF49464">
    <property type="entry name" value="Carboxypeptidase regulatory domain-like"/>
    <property type="match status" value="1"/>
</dbReference>
<evidence type="ECO:0000313" key="7">
    <source>
        <dbReference type="Proteomes" id="UP000285517"/>
    </source>
</evidence>
<dbReference type="Pfam" id="PF07676">
    <property type="entry name" value="PD40"/>
    <property type="match status" value="3"/>
</dbReference>
<dbReference type="SUPFAM" id="SSF48452">
    <property type="entry name" value="TPR-like"/>
    <property type="match status" value="1"/>
</dbReference>
<dbReference type="GO" id="GO:0009279">
    <property type="term" value="C:cell outer membrane"/>
    <property type="evidence" value="ECO:0007669"/>
    <property type="project" value="UniProtKB-SubCell"/>
</dbReference>
<keyword evidence="2 4" id="KW-0472">Membrane</keyword>
<dbReference type="Gene3D" id="1.25.40.10">
    <property type="entry name" value="Tetratricopeptide repeat domain"/>
    <property type="match status" value="1"/>
</dbReference>
<evidence type="ECO:0000256" key="4">
    <source>
        <dbReference type="PROSITE-ProRule" id="PRU00473"/>
    </source>
</evidence>
<sequence>MVFFHLLPRKKKLLQADENYQHLEYIDAQKVYLTVAEKGFESEELFTKLGNTFYFNAQYDEAAKWYGRIFDLGEEPKNNIVLLRYSQALQAIGQDELAGQFYDSYLTKTGTEKSSKRAIDYLELIEQNSGRYDIKVLEKIYDENKISFGKTILGNNLVYASTQTTQTFENKRSAWDGLSFLSLYEVEINQENEVVGKPSKLKGILKSDYHDSSPVFTADGNTIYFTRSNITSARKNDRNLKIYRSKKVDGKWSKAEELNFNSDLYSSAHPALNADETKLYFSSDRPGGFGESDLYVAQITPEGLIGAPENLGPKVNTSGKETFPFVTDKNELYFSSDGHFGLGGMDVFYIKMNDKEFGNLLNVGAPVNSYADDFAFGIDERTKRGFISSNRTDSTGVFVYDNIYSFIEKTPIVDLYFANIEGYVTDKQTGKPIENATITFKDPDNNLYITLQTDINGYYSTETNKFLVYSIRAEKEDYDTDEKISESNLEHQRIDFQLQKNKEPIIPGTDLAKVLNIPIIHFDFDKSNIRPDAQIEIEKVLAVLNEYPKMRLAIRSHTDSRGSDSYNQALSERRAKSTLEYLVNKGVNRSRLTATGLGESELVNRCSDGVPCSEQEHQQNRRSEFIVLD</sequence>
<dbReference type="PROSITE" id="PS51123">
    <property type="entry name" value="OMPA_2"/>
    <property type="match status" value="1"/>
</dbReference>
<dbReference type="InterPro" id="IPR006665">
    <property type="entry name" value="OmpA-like"/>
</dbReference>
<dbReference type="PANTHER" id="PTHR30329">
    <property type="entry name" value="STATOR ELEMENT OF FLAGELLAR MOTOR COMPLEX"/>
    <property type="match status" value="1"/>
</dbReference>
<dbReference type="InterPro" id="IPR011990">
    <property type="entry name" value="TPR-like_helical_dom_sf"/>
</dbReference>
<dbReference type="Gene3D" id="3.30.1330.60">
    <property type="entry name" value="OmpA-like domain"/>
    <property type="match status" value="1"/>
</dbReference>
<dbReference type="InterPro" id="IPR011042">
    <property type="entry name" value="6-blade_b-propeller_TolB-like"/>
</dbReference>
<dbReference type="AlphaFoldDB" id="A0A410G1W9"/>
<evidence type="ECO:0000256" key="2">
    <source>
        <dbReference type="ARBA" id="ARBA00023136"/>
    </source>
</evidence>
<evidence type="ECO:0000256" key="1">
    <source>
        <dbReference type="ARBA" id="ARBA00004442"/>
    </source>
</evidence>
<accession>A0A410G1W9</accession>
<protein>
    <submittedName>
        <fullName evidence="6">Cell envelope biogenesis protein OmpA</fullName>
    </submittedName>
</protein>
<name>A0A410G1W9_9FLAO</name>
<dbReference type="Pfam" id="PF13620">
    <property type="entry name" value="CarboxypepD_reg"/>
    <property type="match status" value="1"/>
</dbReference>
<feature type="domain" description="OmpA-like" evidence="5">
    <location>
        <begin position="509"/>
        <end position="629"/>
    </location>
</feature>
<dbReference type="Gene3D" id="2.120.10.30">
    <property type="entry name" value="TolB, C-terminal domain"/>
    <property type="match status" value="1"/>
</dbReference>
<organism evidence="6 7">
    <name type="scientific">Aequorivita ciconiae</name>
    <dbReference type="NCBI Taxonomy" id="2494375"/>
    <lineage>
        <taxon>Bacteria</taxon>
        <taxon>Pseudomonadati</taxon>
        <taxon>Bacteroidota</taxon>
        <taxon>Flavobacteriia</taxon>
        <taxon>Flavobacteriales</taxon>
        <taxon>Flavobacteriaceae</taxon>
        <taxon>Aequorivita</taxon>
    </lineage>
</organism>
<keyword evidence="3" id="KW-0998">Cell outer membrane</keyword>
<dbReference type="PANTHER" id="PTHR30329:SF21">
    <property type="entry name" value="LIPOPROTEIN YIAD-RELATED"/>
    <property type="match status" value="1"/>
</dbReference>
<dbReference type="CDD" id="cd07185">
    <property type="entry name" value="OmpA_C-like"/>
    <property type="match status" value="1"/>
</dbReference>
<dbReference type="Pfam" id="PF00691">
    <property type="entry name" value="OmpA"/>
    <property type="match status" value="1"/>
</dbReference>
<dbReference type="InterPro" id="IPR006664">
    <property type="entry name" value="OMP_bac"/>
</dbReference>
<dbReference type="InterPro" id="IPR011659">
    <property type="entry name" value="WD40"/>
</dbReference>